<evidence type="ECO:0008006" key="3">
    <source>
        <dbReference type="Google" id="ProtNLM"/>
    </source>
</evidence>
<keyword evidence="2" id="KW-1185">Reference proteome</keyword>
<name>A0A392UKQ1_9FABA</name>
<dbReference type="AlphaFoldDB" id="A0A392UKQ1"/>
<reference evidence="1 2" key="1">
    <citation type="journal article" date="2018" name="Front. Plant Sci.">
        <title>Red Clover (Trifolium pratense) and Zigzag Clover (T. medium) - A Picture of Genomic Similarities and Differences.</title>
        <authorList>
            <person name="Dluhosova J."/>
            <person name="Istvanek J."/>
            <person name="Nedelnik J."/>
            <person name="Repkova J."/>
        </authorList>
    </citation>
    <scope>NUCLEOTIDE SEQUENCE [LARGE SCALE GENOMIC DNA]</scope>
    <source>
        <strain evidence="2">cv. 10/8</strain>
        <tissue evidence="1">Leaf</tissue>
    </source>
</reference>
<proteinExistence type="predicted"/>
<evidence type="ECO:0000313" key="1">
    <source>
        <dbReference type="EMBL" id="MCI74209.1"/>
    </source>
</evidence>
<evidence type="ECO:0000313" key="2">
    <source>
        <dbReference type="Proteomes" id="UP000265520"/>
    </source>
</evidence>
<dbReference type="Proteomes" id="UP000265520">
    <property type="component" value="Unassembled WGS sequence"/>
</dbReference>
<dbReference type="EMBL" id="LXQA010855732">
    <property type="protein sequence ID" value="MCI74209.1"/>
    <property type="molecule type" value="Genomic_DNA"/>
</dbReference>
<accession>A0A392UKQ1</accession>
<comment type="caution">
    <text evidence="1">The sequence shown here is derived from an EMBL/GenBank/DDBJ whole genome shotgun (WGS) entry which is preliminary data.</text>
</comment>
<sequence>MPNQAVPVSAHPDVESAQMYRALEERLKAVECFSAYRVDAMDMCLVPGMVIPPKFKVSDFEKYKGIHCPRNH</sequence>
<protein>
    <recommendedName>
        <fullName evidence="3">Gag-pol polyprotein</fullName>
    </recommendedName>
</protein>
<organism evidence="1 2">
    <name type="scientific">Trifolium medium</name>
    <dbReference type="NCBI Taxonomy" id="97028"/>
    <lineage>
        <taxon>Eukaryota</taxon>
        <taxon>Viridiplantae</taxon>
        <taxon>Streptophyta</taxon>
        <taxon>Embryophyta</taxon>
        <taxon>Tracheophyta</taxon>
        <taxon>Spermatophyta</taxon>
        <taxon>Magnoliopsida</taxon>
        <taxon>eudicotyledons</taxon>
        <taxon>Gunneridae</taxon>
        <taxon>Pentapetalae</taxon>
        <taxon>rosids</taxon>
        <taxon>fabids</taxon>
        <taxon>Fabales</taxon>
        <taxon>Fabaceae</taxon>
        <taxon>Papilionoideae</taxon>
        <taxon>50 kb inversion clade</taxon>
        <taxon>NPAAA clade</taxon>
        <taxon>Hologalegina</taxon>
        <taxon>IRL clade</taxon>
        <taxon>Trifolieae</taxon>
        <taxon>Trifolium</taxon>
    </lineage>
</organism>
<feature type="non-terminal residue" evidence="1">
    <location>
        <position position="72"/>
    </location>
</feature>